<reference evidence="2" key="1">
    <citation type="submission" date="2023-03" db="EMBL/GenBank/DDBJ databases">
        <title>Actinorhabdospora filicis NBRC 111898.</title>
        <authorList>
            <person name="Ichikawa N."/>
            <person name="Sato H."/>
            <person name="Tonouchi N."/>
        </authorList>
    </citation>
    <scope>NUCLEOTIDE SEQUENCE</scope>
    <source>
        <strain evidence="2">NBRC 111898</strain>
    </source>
</reference>
<feature type="transmembrane region" description="Helical" evidence="1">
    <location>
        <begin position="74"/>
        <end position="94"/>
    </location>
</feature>
<gene>
    <name evidence="2" type="ORF">Afil01_40560</name>
</gene>
<evidence type="ECO:0000256" key="1">
    <source>
        <dbReference type="SAM" id="Phobius"/>
    </source>
</evidence>
<keyword evidence="1" id="KW-0472">Membrane</keyword>
<keyword evidence="1" id="KW-1133">Transmembrane helix</keyword>
<accession>A0A9W6WA36</accession>
<dbReference type="AlphaFoldDB" id="A0A9W6WA36"/>
<protein>
    <submittedName>
        <fullName evidence="2">Uncharacterized protein</fullName>
    </submittedName>
</protein>
<feature type="transmembrane region" description="Helical" evidence="1">
    <location>
        <begin position="21"/>
        <end position="40"/>
    </location>
</feature>
<organism evidence="2 3">
    <name type="scientific">Actinorhabdospora filicis</name>
    <dbReference type="NCBI Taxonomy" id="1785913"/>
    <lineage>
        <taxon>Bacteria</taxon>
        <taxon>Bacillati</taxon>
        <taxon>Actinomycetota</taxon>
        <taxon>Actinomycetes</taxon>
        <taxon>Micromonosporales</taxon>
        <taxon>Micromonosporaceae</taxon>
        <taxon>Actinorhabdospora</taxon>
    </lineage>
</organism>
<keyword evidence="1" id="KW-0812">Transmembrane</keyword>
<comment type="caution">
    <text evidence="2">The sequence shown here is derived from an EMBL/GenBank/DDBJ whole genome shotgun (WGS) entry which is preliminary data.</text>
</comment>
<proteinExistence type="predicted"/>
<dbReference type="Proteomes" id="UP001165079">
    <property type="component" value="Unassembled WGS sequence"/>
</dbReference>
<dbReference type="EMBL" id="BSTX01000002">
    <property type="protein sequence ID" value="GLZ79249.1"/>
    <property type="molecule type" value="Genomic_DNA"/>
</dbReference>
<keyword evidence="3" id="KW-1185">Reference proteome</keyword>
<evidence type="ECO:0000313" key="2">
    <source>
        <dbReference type="EMBL" id="GLZ79249.1"/>
    </source>
</evidence>
<evidence type="ECO:0000313" key="3">
    <source>
        <dbReference type="Proteomes" id="UP001165079"/>
    </source>
</evidence>
<name>A0A9W6WA36_9ACTN</name>
<feature type="transmembrane region" description="Helical" evidence="1">
    <location>
        <begin position="46"/>
        <end position="67"/>
    </location>
</feature>
<sequence>MDADSLTAMNPPHGAPKSATPAVASVILAFLGCVLPFLPIDLTTVRAFIALPLGLAGLATAAFGLMGNRRGKPVAAAGVILSALVTGLGVWMIVLHVDLVG</sequence>